<evidence type="ECO:0000313" key="9">
    <source>
        <dbReference type="Proteomes" id="UP000253908"/>
    </source>
</evidence>
<comment type="similarity">
    <text evidence="2">Belongs to the class-V pyridoxal-phosphate-dependent aminotransferase family. NifS/IscS subfamily.</text>
</comment>
<protein>
    <submittedName>
        <fullName evidence="8">Cysteine desulfurase NifS</fullName>
    </submittedName>
</protein>
<dbReference type="InterPro" id="IPR015422">
    <property type="entry name" value="PyrdxlP-dep_Trfase_small"/>
</dbReference>
<evidence type="ECO:0000313" key="8">
    <source>
        <dbReference type="EMBL" id="AXI09714.1"/>
    </source>
</evidence>
<dbReference type="InterPro" id="IPR016454">
    <property type="entry name" value="Cysteine_dSase"/>
</dbReference>
<evidence type="ECO:0000256" key="6">
    <source>
        <dbReference type="ARBA" id="ARBA00023014"/>
    </source>
</evidence>
<evidence type="ECO:0000256" key="3">
    <source>
        <dbReference type="ARBA" id="ARBA00022723"/>
    </source>
</evidence>
<evidence type="ECO:0000256" key="1">
    <source>
        <dbReference type="ARBA" id="ARBA00001933"/>
    </source>
</evidence>
<dbReference type="GO" id="GO:0046872">
    <property type="term" value="F:metal ion binding"/>
    <property type="evidence" value="ECO:0007669"/>
    <property type="project" value="UniProtKB-KW"/>
</dbReference>
<dbReference type="AlphaFoldDB" id="A0A345PI84"/>
<keyword evidence="9" id="KW-1185">Reference proteome</keyword>
<dbReference type="Proteomes" id="UP000253908">
    <property type="component" value="Chromosome"/>
</dbReference>
<reference evidence="9" key="1">
    <citation type="submission" date="2017-11" db="EMBL/GenBank/DDBJ databases">
        <authorList>
            <person name="Zhu W."/>
        </authorList>
    </citation>
    <scope>NUCLEOTIDE SEQUENCE [LARGE SCALE GENOMIC DNA]</scope>
    <source>
        <strain evidence="9">160</strain>
    </source>
</reference>
<dbReference type="PANTHER" id="PTHR11601">
    <property type="entry name" value="CYSTEINE DESULFURYLASE FAMILY MEMBER"/>
    <property type="match status" value="1"/>
</dbReference>
<dbReference type="SUPFAM" id="SSF53383">
    <property type="entry name" value="PLP-dependent transferases"/>
    <property type="match status" value="1"/>
</dbReference>
<accession>A0A345PI84</accession>
<dbReference type="Pfam" id="PF00266">
    <property type="entry name" value="Aminotran_5"/>
    <property type="match status" value="1"/>
</dbReference>
<evidence type="ECO:0000256" key="2">
    <source>
        <dbReference type="ARBA" id="ARBA00006490"/>
    </source>
</evidence>
<dbReference type="InterPro" id="IPR015421">
    <property type="entry name" value="PyrdxlP-dep_Trfase_major"/>
</dbReference>
<dbReference type="Gene3D" id="3.40.640.10">
    <property type="entry name" value="Type I PLP-dependent aspartate aminotransferase-like (Major domain)"/>
    <property type="match status" value="1"/>
</dbReference>
<dbReference type="InterPro" id="IPR000192">
    <property type="entry name" value="Aminotrans_V_dom"/>
</dbReference>
<keyword evidence="5" id="KW-0408">Iron</keyword>
<keyword evidence="4" id="KW-0663">Pyridoxal phosphate</keyword>
<evidence type="ECO:0000256" key="5">
    <source>
        <dbReference type="ARBA" id="ARBA00023004"/>
    </source>
</evidence>
<dbReference type="KEGG" id="ocn:CUC15_12610"/>
<dbReference type="InterPro" id="IPR015424">
    <property type="entry name" value="PyrdxlP-dep_Trfase"/>
</dbReference>
<sequence length="379" mass="41556">MIYLDNSATTKPDEAVLQSFDQVTKQFYANPSSIHQFGGTAEKLLHAAKQQAAEILQVERNEIVFTSGGTEGNNTAIKGIALEHQGRGKHIITSVIEHPSVEESCIALEKLGFTVTYLPVDENGVISLDDLKNAIQDDTILISIMHVNNETGSIQPVEEIGKIAKQHPKLFFHVDDVQGFGKVPLELPNSGIDLCTISGHKIHGLKGTGILYVNKHTKLFPLFHGGDQEQAIRSGTENLAGIVSMVKAMRLIKDREKKEVKALNGMKEYLLDELRAIEGVFINTPIDGAPHIVNISVPGIKPEVIIHILGERDIYISTKSACSSKQKDESKILAACGLDNDRTTSALRISLAYDNTREELETFVQALAAAITQFREVME</sequence>
<keyword evidence="3" id="KW-0479">Metal-binding</keyword>
<gene>
    <name evidence="8" type="ORF">CUC15_12610</name>
</gene>
<comment type="cofactor">
    <cofactor evidence="1">
        <name>pyridoxal 5'-phosphate</name>
        <dbReference type="ChEBI" id="CHEBI:597326"/>
    </cofactor>
</comment>
<dbReference type="OrthoDB" id="9808002at2"/>
<evidence type="ECO:0000259" key="7">
    <source>
        <dbReference type="Pfam" id="PF00266"/>
    </source>
</evidence>
<dbReference type="PIRSF" id="PIRSF005572">
    <property type="entry name" value="NifS"/>
    <property type="match status" value="1"/>
</dbReference>
<evidence type="ECO:0000256" key="4">
    <source>
        <dbReference type="ARBA" id="ARBA00022898"/>
    </source>
</evidence>
<name>A0A345PI84_9BACI</name>
<dbReference type="GO" id="GO:0031071">
    <property type="term" value="F:cysteine desulfurase activity"/>
    <property type="evidence" value="ECO:0007669"/>
    <property type="project" value="UniProtKB-ARBA"/>
</dbReference>
<organism evidence="8 9">
    <name type="scientific">Oceanobacillus zhaokaii</name>
    <dbReference type="NCBI Taxonomy" id="2052660"/>
    <lineage>
        <taxon>Bacteria</taxon>
        <taxon>Bacillati</taxon>
        <taxon>Bacillota</taxon>
        <taxon>Bacilli</taxon>
        <taxon>Bacillales</taxon>
        <taxon>Bacillaceae</taxon>
        <taxon>Oceanobacillus</taxon>
    </lineage>
</organism>
<dbReference type="EMBL" id="CP024848">
    <property type="protein sequence ID" value="AXI09714.1"/>
    <property type="molecule type" value="Genomic_DNA"/>
</dbReference>
<proteinExistence type="inferred from homology"/>
<dbReference type="GO" id="GO:0051536">
    <property type="term" value="F:iron-sulfur cluster binding"/>
    <property type="evidence" value="ECO:0007669"/>
    <property type="project" value="UniProtKB-KW"/>
</dbReference>
<keyword evidence="6" id="KW-0411">Iron-sulfur</keyword>
<dbReference type="FunFam" id="3.40.640.10:FF:000084">
    <property type="entry name" value="IscS-like cysteine desulfurase"/>
    <property type="match status" value="1"/>
</dbReference>
<dbReference type="RefSeq" id="WP_114917000.1">
    <property type="nucleotide sequence ID" value="NZ_CP024848.1"/>
</dbReference>
<dbReference type="Gene3D" id="1.10.260.50">
    <property type="match status" value="1"/>
</dbReference>
<dbReference type="Gene3D" id="3.90.1150.10">
    <property type="entry name" value="Aspartate Aminotransferase, domain 1"/>
    <property type="match status" value="1"/>
</dbReference>
<dbReference type="PANTHER" id="PTHR11601:SF50">
    <property type="entry name" value="CYSTEINE DESULFURASE ISCS 2-RELATED"/>
    <property type="match status" value="1"/>
</dbReference>
<feature type="domain" description="Aminotransferase class V" evidence="7">
    <location>
        <begin position="2"/>
        <end position="363"/>
    </location>
</feature>